<organism evidence="2 3">
    <name type="scientific">Shewanella benthica KT99</name>
    <dbReference type="NCBI Taxonomy" id="314608"/>
    <lineage>
        <taxon>Bacteria</taxon>
        <taxon>Pseudomonadati</taxon>
        <taxon>Pseudomonadota</taxon>
        <taxon>Gammaproteobacteria</taxon>
        <taxon>Alteromonadales</taxon>
        <taxon>Shewanellaceae</taxon>
        <taxon>Shewanella</taxon>
    </lineage>
</organism>
<comment type="caution">
    <text evidence="2">The sequence shown here is derived from an EMBL/GenBank/DDBJ whole genome shotgun (WGS) entry which is preliminary data.</text>
</comment>
<dbReference type="STRING" id="314608.KT99_06759"/>
<protein>
    <submittedName>
        <fullName evidence="2">Putative NADH-dependent flavin oxidoreductase</fullName>
    </submittedName>
</protein>
<dbReference type="EMBL" id="ABIC01000014">
    <property type="protein sequence ID" value="EDQ00912.1"/>
    <property type="molecule type" value="Genomic_DNA"/>
</dbReference>
<dbReference type="Pfam" id="PF00724">
    <property type="entry name" value="Oxidored_FMN"/>
    <property type="match status" value="1"/>
</dbReference>
<keyword evidence="3" id="KW-1185">Reference proteome</keyword>
<dbReference type="GO" id="GO:0016491">
    <property type="term" value="F:oxidoreductase activity"/>
    <property type="evidence" value="ECO:0007669"/>
    <property type="project" value="InterPro"/>
</dbReference>
<evidence type="ECO:0000313" key="2">
    <source>
        <dbReference type="EMBL" id="EDQ00912.1"/>
    </source>
</evidence>
<name>A9D7X0_9GAMM</name>
<dbReference type="SUPFAM" id="SSF51395">
    <property type="entry name" value="FMN-linked oxidoreductases"/>
    <property type="match status" value="1"/>
</dbReference>
<evidence type="ECO:0000313" key="3">
    <source>
        <dbReference type="Proteomes" id="UP000005839"/>
    </source>
</evidence>
<reference evidence="2 3" key="1">
    <citation type="submission" date="2007-10" db="EMBL/GenBank/DDBJ databases">
        <authorList>
            <person name="Yayanos A."/>
            <person name="Ferriera S."/>
            <person name="Johnson J."/>
            <person name="Kravitz S."/>
            <person name="Halpern A."/>
            <person name="Remington K."/>
            <person name="Beeson K."/>
            <person name="Tran B."/>
            <person name="Rogers Y.-H."/>
            <person name="Friedman R."/>
            <person name="Venter J.C."/>
        </authorList>
    </citation>
    <scope>NUCLEOTIDE SEQUENCE [LARGE SCALE GENOMIC DNA]</scope>
    <source>
        <strain evidence="2 3">KT99</strain>
    </source>
</reference>
<dbReference type="AlphaFoldDB" id="A9D7X0"/>
<proteinExistence type="predicted"/>
<dbReference type="InterPro" id="IPR013785">
    <property type="entry name" value="Aldolase_TIM"/>
</dbReference>
<dbReference type="GO" id="GO:0010181">
    <property type="term" value="F:FMN binding"/>
    <property type="evidence" value="ECO:0007669"/>
    <property type="project" value="InterPro"/>
</dbReference>
<sequence length="79" mass="8690">MEFDYLGGRASSYVRSIYSKTLVGVGSYTAETDSRAIAADKFDLLAIGRPFIANPDYVELVRDGKALVEYSDEMLTSLV</sequence>
<dbReference type="Proteomes" id="UP000005839">
    <property type="component" value="Unassembled WGS sequence"/>
</dbReference>
<dbReference type="Gene3D" id="3.20.20.70">
    <property type="entry name" value="Aldolase class I"/>
    <property type="match status" value="1"/>
</dbReference>
<evidence type="ECO:0000259" key="1">
    <source>
        <dbReference type="Pfam" id="PF00724"/>
    </source>
</evidence>
<feature type="domain" description="NADH:flavin oxidoreductase/NADH oxidase N-terminal" evidence="1">
    <location>
        <begin position="12"/>
        <end position="65"/>
    </location>
</feature>
<accession>A9D7X0</accession>
<dbReference type="InterPro" id="IPR001155">
    <property type="entry name" value="OxRdtase_FMN_N"/>
</dbReference>
<gene>
    <name evidence="2" type="ORF">KT99_06759</name>
</gene>